<dbReference type="SFLD" id="SFLDS00029">
    <property type="entry name" value="Radical_SAM"/>
    <property type="match status" value="1"/>
</dbReference>
<dbReference type="InterPro" id="IPR058240">
    <property type="entry name" value="rSAM_sf"/>
</dbReference>
<evidence type="ECO:0000256" key="4">
    <source>
        <dbReference type="ARBA" id="ARBA00023014"/>
    </source>
</evidence>
<dbReference type="EMBL" id="BMUU01000018">
    <property type="protein sequence ID" value="GGY65794.1"/>
    <property type="molecule type" value="Genomic_DNA"/>
</dbReference>
<comment type="caution">
    <text evidence="6">The sequence shown here is derived from an EMBL/GenBank/DDBJ whole genome shotgun (WGS) entry which is preliminary data.</text>
</comment>
<dbReference type="SUPFAM" id="SSF102114">
    <property type="entry name" value="Radical SAM enzymes"/>
    <property type="match status" value="1"/>
</dbReference>
<organism evidence="6 7">
    <name type="scientific">Streptomyces xanthochromogenes</name>
    <dbReference type="NCBI Taxonomy" id="67384"/>
    <lineage>
        <taxon>Bacteria</taxon>
        <taxon>Bacillati</taxon>
        <taxon>Actinomycetota</taxon>
        <taxon>Actinomycetes</taxon>
        <taxon>Kitasatosporales</taxon>
        <taxon>Streptomycetaceae</taxon>
        <taxon>Streptomyces</taxon>
    </lineage>
</organism>
<dbReference type="InterPro" id="IPR007197">
    <property type="entry name" value="rSAM"/>
</dbReference>
<sequence>MPAPTYDLIASPFLDEYVVLRPGHDSGVQIPLARYLELSNAASAGDDAPQWLVDVARTAWALDLTAADRPLRDSVLVRAPSPYGMARASWEINLGCDYDCPHCYLGEKKFKGLPLPQKRELLDMIAASGALWLQMTGGELLIDRDFPDAYTHAFDLGMMLTLSTNGSQLHRDKILSTLTARPPHHLSISVYGATEATYDGFTKNRGAYSRFIRGLDAAHEAGLRLQMNIIVARDNAHETDDMVRLAERYGEAFVFTNMSPTIAGDAAPIPEQAAKYLRQRKPFRGCNAGHTFFHADPLGHASICKIGREPHISLMAEGIEGLKRLGTIADGLQLRTGGCSGCMFGANGACTTCRPMAKLYQEAKAPREMYCQHPDPVK</sequence>
<evidence type="ECO:0000256" key="1">
    <source>
        <dbReference type="ARBA" id="ARBA00022691"/>
    </source>
</evidence>
<keyword evidence="1" id="KW-0949">S-adenosyl-L-methionine</keyword>
<evidence type="ECO:0000313" key="6">
    <source>
        <dbReference type="EMBL" id="GGY65794.1"/>
    </source>
</evidence>
<dbReference type="CDD" id="cd01335">
    <property type="entry name" value="Radical_SAM"/>
    <property type="match status" value="1"/>
</dbReference>
<dbReference type="GeneID" id="96294916"/>
<name>A0ABQ3ASX9_9ACTN</name>
<dbReference type="Pfam" id="PF04055">
    <property type="entry name" value="Radical_SAM"/>
    <property type="match status" value="1"/>
</dbReference>
<keyword evidence="2" id="KW-0479">Metal-binding</keyword>
<dbReference type="PANTHER" id="PTHR11228:SF7">
    <property type="entry name" value="PQQA PEPTIDE CYCLASE"/>
    <property type="match status" value="1"/>
</dbReference>
<accession>A0ABQ3ASX9</accession>
<dbReference type="PANTHER" id="PTHR11228">
    <property type="entry name" value="RADICAL SAM DOMAIN PROTEIN"/>
    <property type="match status" value="1"/>
</dbReference>
<dbReference type="Gene3D" id="3.20.20.70">
    <property type="entry name" value="Aldolase class I"/>
    <property type="match status" value="1"/>
</dbReference>
<dbReference type="InterPro" id="IPR013785">
    <property type="entry name" value="Aldolase_TIM"/>
</dbReference>
<reference evidence="7" key="1">
    <citation type="journal article" date="2019" name="Int. J. Syst. Evol. Microbiol.">
        <title>The Global Catalogue of Microorganisms (GCM) 10K type strain sequencing project: providing services to taxonomists for standard genome sequencing and annotation.</title>
        <authorList>
            <consortium name="The Broad Institute Genomics Platform"/>
            <consortium name="The Broad Institute Genome Sequencing Center for Infectious Disease"/>
            <person name="Wu L."/>
            <person name="Ma J."/>
        </authorList>
    </citation>
    <scope>NUCLEOTIDE SEQUENCE [LARGE SCALE GENOMIC DNA]</scope>
    <source>
        <strain evidence="7">JCM 4594</strain>
    </source>
</reference>
<protein>
    <recommendedName>
        <fullName evidence="5">Radical SAM core domain-containing protein</fullName>
    </recommendedName>
</protein>
<feature type="domain" description="Radical SAM core" evidence="5">
    <location>
        <begin position="82"/>
        <end position="287"/>
    </location>
</feature>
<evidence type="ECO:0000256" key="2">
    <source>
        <dbReference type="ARBA" id="ARBA00022723"/>
    </source>
</evidence>
<dbReference type="Proteomes" id="UP000600946">
    <property type="component" value="Unassembled WGS sequence"/>
</dbReference>
<keyword evidence="4" id="KW-0411">Iron-sulfur</keyword>
<evidence type="ECO:0000313" key="7">
    <source>
        <dbReference type="Proteomes" id="UP000600946"/>
    </source>
</evidence>
<dbReference type="InterPro" id="IPR050377">
    <property type="entry name" value="Radical_SAM_PqqE_MftC-like"/>
</dbReference>
<keyword evidence="3" id="KW-0408">Iron</keyword>
<dbReference type="SFLD" id="SFLDG01067">
    <property type="entry name" value="SPASM/twitch_domain_containing"/>
    <property type="match status" value="1"/>
</dbReference>
<gene>
    <name evidence="6" type="ORF">GCM10010326_70500</name>
</gene>
<dbReference type="PROSITE" id="PS51918">
    <property type="entry name" value="RADICAL_SAM"/>
    <property type="match status" value="1"/>
</dbReference>
<keyword evidence="7" id="KW-1185">Reference proteome</keyword>
<dbReference type="RefSeq" id="WP_190029243.1">
    <property type="nucleotide sequence ID" value="NZ_BMUU01000018.1"/>
</dbReference>
<evidence type="ECO:0000259" key="5">
    <source>
        <dbReference type="PROSITE" id="PS51918"/>
    </source>
</evidence>
<evidence type="ECO:0000256" key="3">
    <source>
        <dbReference type="ARBA" id="ARBA00023004"/>
    </source>
</evidence>
<proteinExistence type="predicted"/>